<organism evidence="20 21">
    <name type="scientific">Candidatus Pullibacteroides excrementavium</name>
    <dbReference type="NCBI Taxonomy" id="2840905"/>
    <lineage>
        <taxon>Bacteria</taxon>
        <taxon>Pseudomonadati</taxon>
        <taxon>Bacteroidota</taxon>
        <taxon>Bacteroidia</taxon>
        <taxon>Bacteroidales</taxon>
        <taxon>Candidatus Pullibacteroides</taxon>
    </lineage>
</organism>
<dbReference type="NCBIfam" id="TIGR00325">
    <property type="entry name" value="lpxC"/>
    <property type="match status" value="1"/>
</dbReference>
<dbReference type="Pfam" id="PF03331">
    <property type="entry name" value="LpxC"/>
    <property type="match status" value="2"/>
</dbReference>
<evidence type="ECO:0000256" key="14">
    <source>
        <dbReference type="ARBA" id="ARBA00024535"/>
    </source>
</evidence>
<keyword evidence="6 18" id="KW-0444">Lipid biosynthesis</keyword>
<dbReference type="SUPFAM" id="SSF54211">
    <property type="entry name" value="Ribosomal protein S5 domain 2-like"/>
    <property type="match status" value="2"/>
</dbReference>
<dbReference type="Pfam" id="PF07977">
    <property type="entry name" value="FabA"/>
    <property type="match status" value="1"/>
</dbReference>
<protein>
    <recommendedName>
        <fullName evidence="18 19">Multifunctional fusion protein</fullName>
    </recommendedName>
    <domain>
        <recommendedName>
            <fullName evidence="19">3-hydroxyacyl-[acyl-carrier-protein] dehydratase FabZ</fullName>
            <ecNumber evidence="19">4.2.1.59</ecNumber>
        </recommendedName>
        <alternativeName>
            <fullName evidence="19">(3R)-hydroxymyristoyl-[acyl-carrier-protein] dehydratase</fullName>
        </alternativeName>
        <alternativeName>
            <fullName evidence="19">Beta-hydroxyacyl-ACP dehydratase</fullName>
            <shortName evidence="19">(3R)-hydroxymyristoyl-ACP dehydrase</shortName>
        </alternativeName>
    </domain>
    <domain>
        <recommendedName>
            <fullName evidence="18">UDP-3-O-acyl-N-acetylglucosamine deacetylase</fullName>
            <shortName evidence="18">UDP-3-O-acyl-GlcNAc deacetylase</shortName>
            <ecNumber evidence="18">3.5.1.108</ecNumber>
        </recommendedName>
        <alternativeName>
            <fullName evidence="18">UDP-3-O-[R-3-hydroxymyristoyl]-N-acetylglucosamine deacetylase</fullName>
        </alternativeName>
    </domain>
</protein>
<dbReference type="PANTHER" id="PTHR33694">
    <property type="entry name" value="UDP-3-O-ACYL-N-ACETYLGLUCOSAMINE DEACETYLASE 1, MITOCHONDRIAL-RELATED"/>
    <property type="match status" value="1"/>
</dbReference>
<dbReference type="HAMAP" id="MF_00388">
    <property type="entry name" value="LpxC"/>
    <property type="match status" value="1"/>
</dbReference>
<dbReference type="NCBIfam" id="NF009667">
    <property type="entry name" value="PRK13188.1"/>
    <property type="match status" value="1"/>
</dbReference>
<evidence type="ECO:0000313" key="20">
    <source>
        <dbReference type="EMBL" id="MBO8432433.1"/>
    </source>
</evidence>
<dbReference type="PANTHER" id="PTHR33694:SF1">
    <property type="entry name" value="UDP-3-O-ACYL-N-ACETYLGLUCOSAMINE DEACETYLASE 1, MITOCHONDRIAL-RELATED"/>
    <property type="match status" value="1"/>
</dbReference>
<keyword evidence="7 18" id="KW-0441">Lipid A biosynthesis</keyword>
<dbReference type="InterPro" id="IPR013114">
    <property type="entry name" value="FabA_FabZ"/>
</dbReference>
<feature type="active site" description="Proton donor" evidence="18">
    <location>
        <position position="291"/>
    </location>
</feature>
<comment type="similarity">
    <text evidence="19">Belongs to the thioester dehydratase family. FabZ subfamily.</text>
</comment>
<evidence type="ECO:0000256" key="4">
    <source>
        <dbReference type="ARBA" id="ARBA00005002"/>
    </source>
</evidence>
<dbReference type="EMBL" id="JADIMZ010000059">
    <property type="protein sequence ID" value="MBO8432433.1"/>
    <property type="molecule type" value="Genomic_DNA"/>
</dbReference>
<dbReference type="Gene3D" id="3.30.230.20">
    <property type="entry name" value="lpxc deacetylase, domain 1"/>
    <property type="match status" value="1"/>
</dbReference>
<evidence type="ECO:0000256" key="9">
    <source>
        <dbReference type="ARBA" id="ARBA00022801"/>
    </source>
</evidence>
<accession>A0A9D9DTK4</accession>
<keyword evidence="13" id="KW-0511">Multifunctional enzyme</keyword>
<reference evidence="20" key="1">
    <citation type="submission" date="2020-10" db="EMBL/GenBank/DDBJ databases">
        <authorList>
            <person name="Gilroy R."/>
        </authorList>
    </citation>
    <scope>NUCLEOTIDE SEQUENCE</scope>
    <source>
        <strain evidence="20">2889</strain>
    </source>
</reference>
<name>A0A9D9DTK4_9BACT</name>
<dbReference type="InterPro" id="IPR015870">
    <property type="entry name" value="UDP-acyl_N-AcGlcN_deAcase_N"/>
</dbReference>
<evidence type="ECO:0000256" key="5">
    <source>
        <dbReference type="ARBA" id="ARBA00022490"/>
    </source>
</evidence>
<comment type="similarity">
    <text evidence="18">Belongs to the LpxC family.</text>
</comment>
<keyword evidence="11 18" id="KW-0443">Lipid metabolism</keyword>
<sequence>MSEIIKQRTLKAPVSVSGVGLYTGKVATITIKPAPVGTWFVFKRTDLPEQPEIRALAENVVDTSRGTTLEENGARVATVEHVLSALAGLEIDNALIETDSMEMPILDGSARLITDAILEAGICEQEAERRYYRLREPMSFRDEKKDVEIKVMPSDKREFTVKIDYNSAVIVPQFASIDTFGENYAKEVACCRTFVFLREIEFLFANNLIKGGDLDNAIVFVDRMIDKPEMERLAKMLGKPEVEVRSEGILNNVDLYFKNEPARHKMLDLIGDFALLGCYMKASTDALKPGHQSNTEFIKLIRKQMLKEMAPEALPEFDITATPPFDINAIRKILPHRPPFLLVDKIVYMDKDQVVGVKNVTMNEPFFTGHFPEEPVMPGVLIIEAMAQVGGIYMLTQYPDPENYLTYFLKMDQVKFRHKVVPGDTIIFKLVPISPLRRGLCNMKGWAYVGKQLVAEAELLAQLSRKPDAPPVQK</sequence>
<comment type="catalytic activity">
    <reaction evidence="14 18">
        <text>a UDP-3-O-[(3R)-3-hydroxyacyl]-N-acetyl-alpha-D-glucosamine + H2O = a UDP-3-O-[(3R)-3-hydroxyacyl]-alpha-D-glucosamine + acetate</text>
        <dbReference type="Rhea" id="RHEA:67816"/>
        <dbReference type="ChEBI" id="CHEBI:15377"/>
        <dbReference type="ChEBI" id="CHEBI:30089"/>
        <dbReference type="ChEBI" id="CHEBI:137740"/>
        <dbReference type="ChEBI" id="CHEBI:173225"/>
        <dbReference type="EC" id="3.5.1.108"/>
    </reaction>
</comment>
<proteinExistence type="inferred from homology"/>
<dbReference type="InterPro" id="IPR029069">
    <property type="entry name" value="HotDog_dom_sf"/>
</dbReference>
<dbReference type="GO" id="GO:0103117">
    <property type="term" value="F:UDP-3-O-acyl-N-acetylglucosamine deacetylase activity"/>
    <property type="evidence" value="ECO:0007669"/>
    <property type="project" value="UniProtKB-UniRule"/>
</dbReference>
<dbReference type="EC" id="3.5.1.108" evidence="18"/>
<gene>
    <name evidence="19" type="primary">fabZ</name>
    <name evidence="18" type="synonym">lpxC</name>
    <name evidence="20" type="ORF">IAB08_03955</name>
</gene>
<comment type="catalytic activity">
    <reaction evidence="19">
        <text>a (3R)-hydroxyacyl-[ACP] = a (2E)-enoyl-[ACP] + H2O</text>
        <dbReference type="Rhea" id="RHEA:13097"/>
        <dbReference type="Rhea" id="RHEA-COMP:9925"/>
        <dbReference type="Rhea" id="RHEA-COMP:9945"/>
        <dbReference type="ChEBI" id="CHEBI:15377"/>
        <dbReference type="ChEBI" id="CHEBI:78784"/>
        <dbReference type="ChEBI" id="CHEBI:78827"/>
        <dbReference type="EC" id="4.2.1.59"/>
    </reaction>
</comment>
<keyword evidence="5 19" id="KW-0963">Cytoplasm</keyword>
<dbReference type="EC" id="4.2.1.59" evidence="19"/>
<dbReference type="GO" id="GO:0019171">
    <property type="term" value="F:(3R)-hydroxyacyl-[acyl-carrier-protein] dehydratase activity"/>
    <property type="evidence" value="ECO:0007669"/>
    <property type="project" value="UniProtKB-EC"/>
</dbReference>
<evidence type="ECO:0000256" key="10">
    <source>
        <dbReference type="ARBA" id="ARBA00022833"/>
    </source>
</evidence>
<dbReference type="GO" id="GO:0005737">
    <property type="term" value="C:cytoplasm"/>
    <property type="evidence" value="ECO:0007669"/>
    <property type="project" value="UniProtKB-SubCell"/>
</dbReference>
<keyword evidence="8 18" id="KW-0479">Metal-binding</keyword>
<dbReference type="SUPFAM" id="SSF54637">
    <property type="entry name" value="Thioesterase/thiol ester dehydrase-isomerase"/>
    <property type="match status" value="1"/>
</dbReference>
<evidence type="ECO:0000256" key="15">
    <source>
        <dbReference type="ARBA" id="ARBA00025049"/>
    </source>
</evidence>
<dbReference type="FunFam" id="3.10.129.10:FF:000001">
    <property type="entry name" value="3-hydroxyacyl-[acyl-carrier-protein] dehydratase FabZ"/>
    <property type="match status" value="1"/>
</dbReference>
<comment type="cofactor">
    <cofactor evidence="1 18">
        <name>Zn(2+)</name>
        <dbReference type="ChEBI" id="CHEBI:29105"/>
    </cofactor>
</comment>
<comment type="pathway">
    <text evidence="4 18">Glycolipid biosynthesis; lipid IV(A) biosynthesis; lipid IV(A) from (3R)-3-hydroxytetradecanoyl-[acyl-carrier-protein] and UDP-N-acetyl-alpha-D-glucosamine: step 2/6.</text>
</comment>
<comment type="similarity">
    <text evidence="17">In the C-terminal section; belongs to the thioester dehydratase family.</text>
</comment>
<dbReference type="GO" id="GO:0006633">
    <property type="term" value="P:fatty acid biosynthetic process"/>
    <property type="evidence" value="ECO:0007669"/>
    <property type="project" value="UniProtKB-UniRule"/>
</dbReference>
<dbReference type="InterPro" id="IPR010084">
    <property type="entry name" value="FabZ"/>
</dbReference>
<dbReference type="Proteomes" id="UP000823612">
    <property type="component" value="Unassembled WGS sequence"/>
</dbReference>
<feature type="binding site" evidence="18">
    <location>
        <position position="268"/>
    </location>
    <ligand>
        <name>Zn(2+)</name>
        <dbReference type="ChEBI" id="CHEBI:29105"/>
    </ligand>
</feature>
<evidence type="ECO:0000256" key="19">
    <source>
        <dbReference type="HAMAP-Rule" id="MF_00406"/>
    </source>
</evidence>
<dbReference type="HAMAP" id="MF_00406">
    <property type="entry name" value="FabZ"/>
    <property type="match status" value="1"/>
</dbReference>
<evidence type="ECO:0000256" key="3">
    <source>
        <dbReference type="ARBA" id="ARBA00004496"/>
    </source>
</evidence>
<dbReference type="GO" id="GO:0046872">
    <property type="term" value="F:metal ion binding"/>
    <property type="evidence" value="ECO:0007669"/>
    <property type="project" value="UniProtKB-KW"/>
</dbReference>
<evidence type="ECO:0000256" key="2">
    <source>
        <dbReference type="ARBA" id="ARBA00002923"/>
    </source>
</evidence>
<dbReference type="AlphaFoldDB" id="A0A9D9DTK4"/>
<dbReference type="NCBIfam" id="NF000582">
    <property type="entry name" value="PRK00006.1"/>
    <property type="match status" value="1"/>
</dbReference>
<comment type="function">
    <text evidence="15 19">Involved in unsaturated fatty acids biosynthesis. Catalyzes the dehydration of short chain beta-hydroxyacyl-ACPs and long chain saturated and unsaturated beta-hydroxyacyl-ACPs.</text>
</comment>
<dbReference type="GO" id="GO:0016020">
    <property type="term" value="C:membrane"/>
    <property type="evidence" value="ECO:0007669"/>
    <property type="project" value="GOC"/>
</dbReference>
<comment type="caution">
    <text evidence="20">The sequence shown here is derived from an EMBL/GenBank/DDBJ whole genome shotgun (WGS) entry which is preliminary data.</text>
</comment>
<feature type="active site" evidence="19">
    <location>
        <position position="370"/>
    </location>
</feature>
<dbReference type="InterPro" id="IPR020568">
    <property type="entry name" value="Ribosomal_Su5_D2-typ_SF"/>
</dbReference>
<evidence type="ECO:0000256" key="6">
    <source>
        <dbReference type="ARBA" id="ARBA00022516"/>
    </source>
</evidence>
<evidence type="ECO:0000256" key="13">
    <source>
        <dbReference type="ARBA" id="ARBA00023268"/>
    </source>
</evidence>
<feature type="binding site" evidence="18">
    <location>
        <position position="264"/>
    </location>
    <ligand>
        <name>Zn(2+)</name>
        <dbReference type="ChEBI" id="CHEBI:29105"/>
    </ligand>
</feature>
<comment type="subcellular location">
    <subcellularLocation>
        <location evidence="3 19">Cytoplasm</location>
    </subcellularLocation>
</comment>
<dbReference type="Gene3D" id="3.10.129.10">
    <property type="entry name" value="Hotdog Thioesterase"/>
    <property type="match status" value="1"/>
</dbReference>
<evidence type="ECO:0000256" key="8">
    <source>
        <dbReference type="ARBA" id="ARBA00022723"/>
    </source>
</evidence>
<dbReference type="CDD" id="cd01288">
    <property type="entry name" value="FabZ"/>
    <property type="match status" value="1"/>
</dbReference>
<feature type="binding site" evidence="18">
    <location>
        <position position="81"/>
    </location>
    <ligand>
        <name>Zn(2+)</name>
        <dbReference type="ChEBI" id="CHEBI:29105"/>
    </ligand>
</feature>
<dbReference type="InterPro" id="IPR011334">
    <property type="entry name" value="UDP-acyl_GlcNac_deAcase_C"/>
</dbReference>
<keyword evidence="12 19" id="KW-0456">Lyase</keyword>
<evidence type="ECO:0000256" key="1">
    <source>
        <dbReference type="ARBA" id="ARBA00001947"/>
    </source>
</evidence>
<comment type="similarity">
    <text evidence="16">In the N-terminal section; belongs to the LpxC family.</text>
</comment>
<evidence type="ECO:0000313" key="21">
    <source>
        <dbReference type="Proteomes" id="UP000823612"/>
    </source>
</evidence>
<keyword evidence="10 18" id="KW-0862">Zinc</keyword>
<evidence type="ECO:0000256" key="16">
    <source>
        <dbReference type="ARBA" id="ARBA00061221"/>
    </source>
</evidence>
<dbReference type="Gene3D" id="3.30.1700.10">
    <property type="entry name" value="lpxc deacetylase, domain 2"/>
    <property type="match status" value="1"/>
</dbReference>
<evidence type="ECO:0000256" key="17">
    <source>
        <dbReference type="ARBA" id="ARBA00061355"/>
    </source>
</evidence>
<dbReference type="InterPro" id="IPR004463">
    <property type="entry name" value="UDP-acyl_GlcNac_deAcase"/>
</dbReference>
<evidence type="ECO:0000256" key="11">
    <source>
        <dbReference type="ARBA" id="ARBA00023098"/>
    </source>
</evidence>
<evidence type="ECO:0000256" key="18">
    <source>
        <dbReference type="HAMAP-Rule" id="MF_00388"/>
    </source>
</evidence>
<evidence type="ECO:0000256" key="7">
    <source>
        <dbReference type="ARBA" id="ARBA00022556"/>
    </source>
</evidence>
<dbReference type="NCBIfam" id="TIGR01750">
    <property type="entry name" value="fabZ"/>
    <property type="match status" value="1"/>
</dbReference>
<dbReference type="GO" id="GO:0009245">
    <property type="term" value="P:lipid A biosynthetic process"/>
    <property type="evidence" value="ECO:0007669"/>
    <property type="project" value="UniProtKB-UniRule"/>
</dbReference>
<evidence type="ECO:0000256" key="12">
    <source>
        <dbReference type="ARBA" id="ARBA00023239"/>
    </source>
</evidence>
<keyword evidence="9 18" id="KW-0378">Hydrolase</keyword>
<reference evidence="20" key="2">
    <citation type="journal article" date="2021" name="PeerJ">
        <title>Extensive microbial diversity within the chicken gut microbiome revealed by metagenomics and culture.</title>
        <authorList>
            <person name="Gilroy R."/>
            <person name="Ravi A."/>
            <person name="Getino M."/>
            <person name="Pursley I."/>
            <person name="Horton D.L."/>
            <person name="Alikhan N.F."/>
            <person name="Baker D."/>
            <person name="Gharbi K."/>
            <person name="Hall N."/>
            <person name="Watson M."/>
            <person name="Adriaenssens E.M."/>
            <person name="Foster-Nyarko E."/>
            <person name="Jarju S."/>
            <person name="Secka A."/>
            <person name="Antonio M."/>
            <person name="Oren A."/>
            <person name="Chaudhuri R.R."/>
            <person name="La Ragione R."/>
            <person name="Hildebrand F."/>
            <person name="Pallen M.J."/>
        </authorList>
    </citation>
    <scope>NUCLEOTIDE SEQUENCE</scope>
    <source>
        <strain evidence="20">2889</strain>
    </source>
</reference>
<comment type="function">
    <text evidence="2 18">Catalyzes the hydrolysis of UDP-3-O-myristoyl-N-acetylglucosamine to form UDP-3-O-myristoylglucosamine and acetate, the committed step in lipid A biosynthesis.</text>
</comment>